<feature type="repeat" description="TPR" evidence="8">
    <location>
        <begin position="494"/>
        <end position="527"/>
    </location>
</feature>
<dbReference type="PANTHER" id="PTHR10130">
    <property type="entry name" value="PEROXISOMAL TARGETING SIGNAL 1 RECEPTOR PEX5"/>
    <property type="match status" value="1"/>
</dbReference>
<evidence type="ECO:0000256" key="5">
    <source>
        <dbReference type="ARBA" id="ARBA00022737"/>
    </source>
</evidence>
<evidence type="ECO:0000256" key="7">
    <source>
        <dbReference type="ARBA" id="ARBA00023140"/>
    </source>
</evidence>
<dbReference type="SMART" id="SM00028">
    <property type="entry name" value="TPR"/>
    <property type="match status" value="4"/>
</dbReference>
<keyword evidence="7" id="KW-0576">Peroxisome</keyword>
<evidence type="ECO:0000313" key="10">
    <source>
        <dbReference type="EMBL" id="CCO15526.1"/>
    </source>
</evidence>
<protein>
    <submittedName>
        <fullName evidence="10">TPR repeat-containing protein</fullName>
    </submittedName>
</protein>
<proteinExistence type="inferred from homology"/>
<keyword evidence="4" id="KW-0963">Cytoplasm</keyword>
<dbReference type="GO" id="GO:0005052">
    <property type="term" value="F:peroxisome matrix targeting signal-1 binding"/>
    <property type="evidence" value="ECO:0007669"/>
    <property type="project" value="TreeGrafter"/>
</dbReference>
<name>K8EC67_9CHLO</name>
<keyword evidence="6 8" id="KW-0802">TPR repeat</keyword>
<keyword evidence="11" id="KW-1185">Reference proteome</keyword>
<dbReference type="GO" id="GO:0005829">
    <property type="term" value="C:cytosol"/>
    <property type="evidence" value="ECO:0007669"/>
    <property type="project" value="TreeGrafter"/>
</dbReference>
<dbReference type="InterPro" id="IPR011990">
    <property type="entry name" value="TPR-like_helical_dom_sf"/>
</dbReference>
<feature type="compositionally biased region" description="Polar residues" evidence="9">
    <location>
        <begin position="1"/>
        <end position="11"/>
    </location>
</feature>
<evidence type="ECO:0000256" key="1">
    <source>
        <dbReference type="ARBA" id="ARBA00004275"/>
    </source>
</evidence>
<reference evidence="10 11" key="1">
    <citation type="submission" date="2011-10" db="EMBL/GenBank/DDBJ databases">
        <authorList>
            <person name="Genoscope - CEA"/>
        </authorList>
    </citation>
    <scope>NUCLEOTIDE SEQUENCE [LARGE SCALE GENOMIC DNA]</scope>
    <source>
        <strain evidence="10 11">RCC 1105</strain>
    </source>
</reference>
<evidence type="ECO:0000256" key="2">
    <source>
        <dbReference type="ARBA" id="ARBA00004496"/>
    </source>
</evidence>
<evidence type="ECO:0000256" key="3">
    <source>
        <dbReference type="ARBA" id="ARBA00005348"/>
    </source>
</evidence>
<accession>K8EC67</accession>
<dbReference type="InterPro" id="IPR019734">
    <property type="entry name" value="TPR_rpt"/>
</dbReference>
<dbReference type="Proteomes" id="UP000198341">
    <property type="component" value="Chromosome 3"/>
</dbReference>
<gene>
    <name evidence="10" type="ORF">Bathy03g03250</name>
</gene>
<dbReference type="InterPro" id="IPR024111">
    <property type="entry name" value="PEX5/PEX5L"/>
</dbReference>
<sequence>MSGNPSSSTPSMFLKDLLLTPDGCAPDDDPSHSSVSQNPIMRMTDQILFGGPSGKMGNESVREKQMQRDRETGETLQQKQRWTADQERQRRMNNMSGGRQQQRARSDVMARQVAPAMEREYERQLVQQQQQQQSMDQAWRREQEMMAEQRQRDAMMMRERNEVGLMTPAPMMEMQMRQQQQRQDWGGEFAREREQQQQQQQQQQRMMMGNNGGEWANEFAQRQMQQNGQMVNGASARWVNEFEQMRGAEHARWANEFTQQRNGYNPPQQWANEFAQQQQHQQQHQQQQQHRGETRVDAETRMHSAELARTLAQDPKFVNSSFVKLMQNIGSGQVAVRDNDLRTVNGERQVNVESEDWAKEFQSANISGGERWANEFQSTLRQQQAKHQQTNSAQAAENWANEFSSLPEQWANEFTQTHPQYANQFDSAWNESAAQVMNNEKNNAYVFTHPNPYDGNVNALQIGKDLVKSGVLSEATLALEAAVKQPETQQSSTTEAWRLLGEAHAENDDDVRAIAAMREAHRLDPLDAEVALQLAVSHTNELEKTEAIQHAVSWLRQQQGVSHLVESKNIMDENEARDAFREASRLQPQNANIHAVVGVLAHLTRDYDEAVRAFETAARLNPQDHRLHNKIGATKANAAKSSEAISSYRSALDLKPNYTRAWTNMGIGFANQGRYEASVAYYLRALELNPNAENAWGYLRISLGCTGRIDLMPLVDEKNVRALAREFPVGTA</sequence>
<dbReference type="RefSeq" id="XP_007514089.1">
    <property type="nucleotide sequence ID" value="XM_007514027.1"/>
</dbReference>
<feature type="compositionally biased region" description="Basic and acidic residues" evidence="9">
    <location>
        <begin position="290"/>
        <end position="300"/>
    </location>
</feature>
<feature type="region of interest" description="Disordered" evidence="9">
    <location>
        <begin position="274"/>
        <end position="300"/>
    </location>
</feature>
<dbReference type="GeneID" id="19016862"/>
<dbReference type="PROSITE" id="PS50293">
    <property type="entry name" value="TPR_REGION"/>
    <property type="match status" value="1"/>
</dbReference>
<keyword evidence="5" id="KW-0677">Repeat</keyword>
<dbReference type="Pfam" id="PF13432">
    <property type="entry name" value="TPR_16"/>
    <property type="match status" value="2"/>
</dbReference>
<evidence type="ECO:0000256" key="4">
    <source>
        <dbReference type="ARBA" id="ARBA00022490"/>
    </source>
</evidence>
<feature type="repeat" description="TPR" evidence="8">
    <location>
        <begin position="591"/>
        <end position="624"/>
    </location>
</feature>
<feature type="compositionally biased region" description="Low complexity" evidence="9">
    <location>
        <begin position="276"/>
        <end position="289"/>
    </location>
</feature>
<evidence type="ECO:0000256" key="6">
    <source>
        <dbReference type="ARBA" id="ARBA00022803"/>
    </source>
</evidence>
<feature type="compositionally biased region" description="Polar residues" evidence="9">
    <location>
        <begin position="92"/>
        <end position="103"/>
    </location>
</feature>
<feature type="region of interest" description="Disordered" evidence="9">
    <location>
        <begin position="1"/>
        <end position="107"/>
    </location>
</feature>
<dbReference type="GO" id="GO:0005778">
    <property type="term" value="C:peroxisomal membrane"/>
    <property type="evidence" value="ECO:0007669"/>
    <property type="project" value="TreeGrafter"/>
</dbReference>
<dbReference type="AlphaFoldDB" id="K8EC67"/>
<dbReference type="OrthoDB" id="10006023at2759"/>
<dbReference type="Gene3D" id="1.25.40.10">
    <property type="entry name" value="Tetratricopeptide repeat domain"/>
    <property type="match status" value="1"/>
</dbReference>
<dbReference type="KEGG" id="bpg:Bathy03g03250"/>
<dbReference type="PANTHER" id="PTHR10130:SF0">
    <property type="entry name" value="GH08708P"/>
    <property type="match status" value="1"/>
</dbReference>
<dbReference type="Pfam" id="PF00515">
    <property type="entry name" value="TPR_1"/>
    <property type="match status" value="1"/>
</dbReference>
<comment type="subcellular location">
    <subcellularLocation>
        <location evidence="2">Cytoplasm</location>
    </subcellularLocation>
    <subcellularLocation>
        <location evidence="1">Peroxisome</location>
    </subcellularLocation>
</comment>
<evidence type="ECO:0000313" key="11">
    <source>
        <dbReference type="Proteomes" id="UP000198341"/>
    </source>
</evidence>
<dbReference type="SUPFAM" id="SSF48452">
    <property type="entry name" value="TPR-like"/>
    <property type="match status" value="1"/>
</dbReference>
<feature type="region of interest" description="Disordered" evidence="9">
    <location>
        <begin position="180"/>
        <end position="206"/>
    </location>
</feature>
<feature type="compositionally biased region" description="Basic and acidic residues" evidence="9">
    <location>
        <begin position="60"/>
        <end position="73"/>
    </location>
</feature>
<organism evidence="10 11">
    <name type="scientific">Bathycoccus prasinos</name>
    <dbReference type="NCBI Taxonomy" id="41875"/>
    <lineage>
        <taxon>Eukaryota</taxon>
        <taxon>Viridiplantae</taxon>
        <taxon>Chlorophyta</taxon>
        <taxon>Mamiellophyceae</taxon>
        <taxon>Mamiellales</taxon>
        <taxon>Bathycoccaceae</taxon>
        <taxon>Bathycoccus</taxon>
    </lineage>
</organism>
<comment type="similarity">
    <text evidence="3">Belongs to the peroxisomal targeting signal receptor family.</text>
</comment>
<evidence type="ECO:0000256" key="9">
    <source>
        <dbReference type="SAM" id="MobiDB-lite"/>
    </source>
</evidence>
<feature type="repeat" description="TPR" evidence="8">
    <location>
        <begin position="659"/>
        <end position="692"/>
    </location>
</feature>
<dbReference type="EMBL" id="FO082276">
    <property type="protein sequence ID" value="CCO15526.1"/>
    <property type="molecule type" value="Genomic_DNA"/>
</dbReference>
<dbReference type="GO" id="GO:0016560">
    <property type="term" value="P:protein import into peroxisome matrix, docking"/>
    <property type="evidence" value="ECO:0007669"/>
    <property type="project" value="TreeGrafter"/>
</dbReference>
<feature type="repeat" description="TPR" evidence="8">
    <location>
        <begin position="625"/>
        <end position="658"/>
    </location>
</feature>
<dbReference type="eggNOG" id="KOG1125">
    <property type="taxonomic scope" value="Eukaryota"/>
</dbReference>
<evidence type="ECO:0000256" key="8">
    <source>
        <dbReference type="PROSITE-ProRule" id="PRU00339"/>
    </source>
</evidence>
<dbReference type="STRING" id="41875.K8EC67"/>
<dbReference type="PROSITE" id="PS50005">
    <property type="entry name" value="TPR"/>
    <property type="match status" value="4"/>
</dbReference>